<evidence type="ECO:0000256" key="1">
    <source>
        <dbReference type="SAM" id="MobiDB-lite"/>
    </source>
</evidence>
<dbReference type="EMBL" id="LR721787">
    <property type="protein sequence ID" value="VVW71622.1"/>
    <property type="molecule type" value="Genomic_DNA"/>
</dbReference>
<feature type="region of interest" description="Disordered" evidence="1">
    <location>
        <begin position="153"/>
        <end position="187"/>
    </location>
</feature>
<dbReference type="PANTHER" id="PTHR33148:SF33">
    <property type="entry name" value="DUF4228 DOMAIN PROTEIN"/>
    <property type="match status" value="1"/>
</dbReference>
<feature type="region of interest" description="Disordered" evidence="1">
    <location>
        <begin position="93"/>
        <end position="112"/>
    </location>
</feature>
<reference evidence="2" key="1">
    <citation type="submission" date="2019-09" db="EMBL/GenBank/DDBJ databases">
        <authorList>
            <person name="Zhang L."/>
        </authorList>
    </citation>
    <scope>NUCLEOTIDE SEQUENCE</scope>
</reference>
<proteinExistence type="predicted"/>
<dbReference type="PANTHER" id="PTHR33148">
    <property type="entry name" value="PLASTID MOVEMENT IMPAIRED PROTEIN-RELATED"/>
    <property type="match status" value="1"/>
</dbReference>
<gene>
    <name evidence="2" type="ORF">NYM_LOCUS26671</name>
</gene>
<dbReference type="InterPro" id="IPR025322">
    <property type="entry name" value="PADRE_dom"/>
</dbReference>
<accession>A0A5K1G7Y2</accession>
<name>A0A5K1G7Y2_9MAGN</name>
<dbReference type="Pfam" id="PF14009">
    <property type="entry name" value="PADRE"/>
    <property type="match status" value="1"/>
</dbReference>
<organism evidence="2">
    <name type="scientific">Nymphaea colorata</name>
    <name type="common">pocket water lily</name>
    <dbReference type="NCBI Taxonomy" id="210225"/>
    <lineage>
        <taxon>Eukaryota</taxon>
        <taxon>Viridiplantae</taxon>
        <taxon>Streptophyta</taxon>
        <taxon>Embryophyta</taxon>
        <taxon>Tracheophyta</taxon>
        <taxon>Spermatophyta</taxon>
        <taxon>Magnoliopsida</taxon>
        <taxon>Nymphaeales</taxon>
        <taxon>Nymphaeaceae</taxon>
        <taxon>Nymphaea</taxon>
    </lineage>
</organism>
<protein>
    <submittedName>
        <fullName evidence="2">Uncharacterized protein</fullName>
    </submittedName>
</protein>
<sequence length="187" mass="20168">MGNCSLRSIYGREDDPVRIMTDSGGIMQLRGPISVDSVVKDFPGYGISRQGDVLEPLRPSDQLLNGCSYYLFPHTIEPKDDVSIVPVLEQTVPEDPETASEPVAESPPEPTVEVLPPKWEGVWRVKLVVSPEQLAEIFSQQANTEAMIEKMRMAAKAGPSGEGQLSRSSSRRSIKSLISGNSGAGGG</sequence>
<evidence type="ECO:0000313" key="2">
    <source>
        <dbReference type="EMBL" id="VVW71622.1"/>
    </source>
</evidence>
<dbReference type="AlphaFoldDB" id="A0A5K1G7Y2"/>
<dbReference type="Gramene" id="NC9G0112460.1">
    <property type="protein sequence ID" value="NC9G0112460.1:cds"/>
    <property type="gene ID" value="NC9G0112460"/>
</dbReference>